<dbReference type="PANTHER" id="PTHR13200:SF0">
    <property type="entry name" value="EEF1A LYSINE METHYLTRANSFERASE 1"/>
    <property type="match status" value="1"/>
</dbReference>
<dbReference type="EMBL" id="MU155329">
    <property type="protein sequence ID" value="KAF9475510.1"/>
    <property type="molecule type" value="Genomic_DNA"/>
</dbReference>
<evidence type="ECO:0000313" key="6">
    <source>
        <dbReference type="Proteomes" id="UP000807469"/>
    </source>
</evidence>
<dbReference type="PANTHER" id="PTHR13200">
    <property type="entry name" value="EEF1A LYSINE METHYLTRANSFERASE 1"/>
    <property type="match status" value="1"/>
</dbReference>
<organism evidence="5 6">
    <name type="scientific">Pholiota conissans</name>
    <dbReference type="NCBI Taxonomy" id="109636"/>
    <lineage>
        <taxon>Eukaryota</taxon>
        <taxon>Fungi</taxon>
        <taxon>Dikarya</taxon>
        <taxon>Basidiomycota</taxon>
        <taxon>Agaricomycotina</taxon>
        <taxon>Agaricomycetes</taxon>
        <taxon>Agaricomycetidae</taxon>
        <taxon>Agaricales</taxon>
        <taxon>Agaricineae</taxon>
        <taxon>Strophariaceae</taxon>
        <taxon>Pholiota</taxon>
    </lineage>
</organism>
<evidence type="ECO:0000313" key="5">
    <source>
        <dbReference type="EMBL" id="KAF9475510.1"/>
    </source>
</evidence>
<dbReference type="GO" id="GO:0032259">
    <property type="term" value="P:methylation"/>
    <property type="evidence" value="ECO:0007669"/>
    <property type="project" value="UniProtKB-KW"/>
</dbReference>
<comment type="subcellular location">
    <subcellularLocation>
        <location evidence="1">Cytoplasm</location>
    </subcellularLocation>
</comment>
<dbReference type="GO" id="GO:0005737">
    <property type="term" value="C:cytoplasm"/>
    <property type="evidence" value="ECO:0007669"/>
    <property type="project" value="UniProtKB-SubCell"/>
</dbReference>
<evidence type="ECO:0000256" key="2">
    <source>
        <dbReference type="ARBA" id="ARBA00022490"/>
    </source>
</evidence>
<dbReference type="AlphaFoldDB" id="A0A9P6CWB9"/>
<evidence type="ECO:0000256" key="4">
    <source>
        <dbReference type="ARBA" id="ARBA00022679"/>
    </source>
</evidence>
<keyword evidence="2" id="KW-0963">Cytoplasm</keyword>
<comment type="caution">
    <text evidence="5">The sequence shown here is derived from an EMBL/GenBank/DDBJ whole genome shotgun (WGS) entry which is preliminary data.</text>
</comment>
<keyword evidence="3" id="KW-0489">Methyltransferase</keyword>
<accession>A0A9P6CWB9</accession>
<gene>
    <name evidence="5" type="ORF">BDN70DRAFT_247990</name>
</gene>
<dbReference type="InterPro" id="IPR019369">
    <property type="entry name" value="Efm5/EEF1AKMT1"/>
</dbReference>
<evidence type="ECO:0000256" key="1">
    <source>
        <dbReference type="ARBA" id="ARBA00004496"/>
    </source>
</evidence>
<protein>
    <recommendedName>
        <fullName evidence="7">Protein-lysine N-methyltransferase</fullName>
    </recommendedName>
</protein>
<evidence type="ECO:0008006" key="7">
    <source>
        <dbReference type="Google" id="ProtNLM"/>
    </source>
</evidence>
<evidence type="ECO:0000256" key="3">
    <source>
        <dbReference type="ARBA" id="ARBA00022603"/>
    </source>
</evidence>
<reference evidence="5" key="1">
    <citation type="submission" date="2020-11" db="EMBL/GenBank/DDBJ databases">
        <authorList>
            <consortium name="DOE Joint Genome Institute"/>
            <person name="Ahrendt S."/>
            <person name="Riley R."/>
            <person name="Andreopoulos W."/>
            <person name="Labutti K."/>
            <person name="Pangilinan J."/>
            <person name="Ruiz-Duenas F.J."/>
            <person name="Barrasa J.M."/>
            <person name="Sanchez-Garcia M."/>
            <person name="Camarero S."/>
            <person name="Miyauchi S."/>
            <person name="Serrano A."/>
            <person name="Linde D."/>
            <person name="Babiker R."/>
            <person name="Drula E."/>
            <person name="Ayuso-Fernandez I."/>
            <person name="Pacheco R."/>
            <person name="Padilla G."/>
            <person name="Ferreira P."/>
            <person name="Barriuso J."/>
            <person name="Kellner H."/>
            <person name="Castanera R."/>
            <person name="Alfaro M."/>
            <person name="Ramirez L."/>
            <person name="Pisabarro A.G."/>
            <person name="Kuo A."/>
            <person name="Tritt A."/>
            <person name="Lipzen A."/>
            <person name="He G."/>
            <person name="Yan M."/>
            <person name="Ng V."/>
            <person name="Cullen D."/>
            <person name="Martin F."/>
            <person name="Rosso M.-N."/>
            <person name="Henrissat B."/>
            <person name="Hibbett D."/>
            <person name="Martinez A.T."/>
            <person name="Grigoriev I.V."/>
        </authorList>
    </citation>
    <scope>NUCLEOTIDE SEQUENCE</scope>
    <source>
        <strain evidence="5">CIRM-BRFM 674</strain>
    </source>
</reference>
<dbReference type="Proteomes" id="UP000807469">
    <property type="component" value="Unassembled WGS sequence"/>
</dbReference>
<dbReference type="OrthoDB" id="206354at2759"/>
<keyword evidence="4" id="KW-0808">Transferase</keyword>
<keyword evidence="6" id="KW-1185">Reference proteome</keyword>
<dbReference type="GO" id="GO:0016279">
    <property type="term" value="F:protein-lysine N-methyltransferase activity"/>
    <property type="evidence" value="ECO:0007669"/>
    <property type="project" value="InterPro"/>
</dbReference>
<name>A0A9P6CWB9_9AGAR</name>
<dbReference type="InterPro" id="IPR041370">
    <property type="entry name" value="Mlase_EEF1AKMT1/ZCCHC4"/>
</dbReference>
<proteinExistence type="predicted"/>
<dbReference type="Pfam" id="PF10237">
    <property type="entry name" value="N6-adenineMlase"/>
    <property type="match status" value="1"/>
</dbReference>
<sequence length="226" mass="25782">MISSLYHIIEARLQMGTSLQWRQFGRLGPRIDAIATPPLTPQYPPSFQCFLDEGYSEKSANKLAKQLHSICERSTNIAFLCCPTAFVAFQHMKRLENVKLLEYDQRFAVLSPKQFIPYDIDEPEDIPEYLHGKVEIAVADPPFLNEVTNTKLRATLRKILHPTKGRLILLTSTSVEEILEKLYDVPPYGPLRRTAFDPEHGQLANSFACWGSWEGAEKFGRKEGEQ</sequence>